<gene>
    <name evidence="3" type="ORF">PVBDA_0501990</name>
</gene>
<keyword evidence="2" id="KW-0472">Membrane</keyword>
<feature type="compositionally biased region" description="Basic and acidic residues" evidence="1">
    <location>
        <begin position="373"/>
        <end position="387"/>
    </location>
</feature>
<proteinExistence type="predicted"/>
<dbReference type="AlphaFoldDB" id="A0A6V7RX50"/>
<evidence type="ECO:0000313" key="3">
    <source>
        <dbReference type="EMBL" id="CAD2087259.1"/>
    </source>
</evidence>
<feature type="compositionally biased region" description="Polar residues" evidence="1">
    <location>
        <begin position="216"/>
        <end position="242"/>
    </location>
</feature>
<feature type="compositionally biased region" description="Basic and acidic residues" evidence="1">
    <location>
        <begin position="69"/>
        <end position="89"/>
    </location>
</feature>
<keyword evidence="2" id="KW-1133">Transmembrane helix</keyword>
<dbReference type="Proteomes" id="UP000515550">
    <property type="component" value="Chromosome PVBDA_05"/>
</dbReference>
<feature type="compositionally biased region" description="Polar residues" evidence="1">
    <location>
        <begin position="363"/>
        <end position="372"/>
    </location>
</feature>
<protein>
    <submittedName>
        <fullName evidence="3">Uncharacterized protein</fullName>
    </submittedName>
</protein>
<feature type="transmembrane region" description="Helical" evidence="2">
    <location>
        <begin position="7"/>
        <end position="24"/>
    </location>
</feature>
<feature type="compositionally biased region" description="Polar residues" evidence="1">
    <location>
        <begin position="156"/>
        <end position="177"/>
    </location>
</feature>
<evidence type="ECO:0000256" key="2">
    <source>
        <dbReference type="SAM" id="Phobius"/>
    </source>
</evidence>
<feature type="compositionally biased region" description="Basic and acidic residues" evidence="1">
    <location>
        <begin position="295"/>
        <end position="334"/>
    </location>
</feature>
<feature type="compositionally biased region" description="Polar residues" evidence="1">
    <location>
        <begin position="421"/>
        <end position="431"/>
    </location>
</feature>
<feature type="compositionally biased region" description="Polar residues" evidence="1">
    <location>
        <begin position="47"/>
        <end position="60"/>
    </location>
</feature>
<feature type="compositionally biased region" description="Basic and acidic residues" evidence="1">
    <location>
        <begin position="549"/>
        <end position="562"/>
    </location>
</feature>
<accession>A0A6V7RX50</accession>
<reference evidence="3 4" key="1">
    <citation type="submission" date="2020-08" db="EMBL/GenBank/DDBJ databases">
        <authorList>
            <person name="Ramaprasad A."/>
        </authorList>
    </citation>
    <scope>NUCLEOTIDE SEQUENCE [LARGE SCALE GENOMIC DNA]</scope>
</reference>
<feature type="compositionally biased region" description="Basic and acidic residues" evidence="1">
    <location>
        <begin position="279"/>
        <end position="288"/>
    </location>
</feature>
<organism evidence="3 4">
    <name type="scientific">Plasmodium vinckei brucechwatti</name>
    <dbReference type="NCBI Taxonomy" id="119398"/>
    <lineage>
        <taxon>Eukaryota</taxon>
        <taxon>Sar</taxon>
        <taxon>Alveolata</taxon>
        <taxon>Apicomplexa</taxon>
        <taxon>Aconoidasida</taxon>
        <taxon>Haemosporida</taxon>
        <taxon>Plasmodiidae</taxon>
        <taxon>Plasmodium</taxon>
        <taxon>Plasmodium (Vinckeia)</taxon>
    </lineage>
</organism>
<feature type="region of interest" description="Disordered" evidence="1">
    <location>
        <begin position="42"/>
        <end position="571"/>
    </location>
</feature>
<name>A0A6V7RX50_PLAVN</name>
<sequence length="627" mass="66625">MGKKINIAIYLVLLNLFVCGIKYGESGIPVKKSVNLRNSYENKKNSQTDVNTANNTNIQDDQAKLVIKGNDEDPSSKDKNVNGEDKEKQSLGSNDVTPPSDPAKVPGQEGSNSDTLKKSDGTSDKGNTVDQKEEKPDASSGKGEETLPKGDDKSTSEQGVQGTPSKPDSQTQTQIVSNPGGESPTVTNKPGEEAKGTESISNIGGTVEGGAIQKPVQENSGNSLGDSQPQTDDANHVIQSLGKQGEQDLSPPSTGDQGVTPPGNIDGKSGDVPSGLSDKAVDGKKSNKEGSAISEGKESTDPKKDEGTSAKENPDSISKEKAKPEEGATGKNSDKGSASDVSPENAVDIAEGKTKEVQGGTGEDSNNLAGNTKTEEPSKGDKKKEESNSIVDVPPGAPSNVPEKKQTGPDALDLPPAKPNNVDNNNLSGTESNDKTSSDSAPKGDGNNDAKNNQTILEETGNDPKSETDPKDNAVNKNVELRYDNEDEEEDDDDDENVVDESVNAIESDTGNQDDKKEEIESEEDDENDDVEDATQNGEAEETVNETNETSKNEKETPKKEENIEEPTTIDSKAKKIISEYYTSMKNIKNKIKDYVNSTMELIDSNNGISKAFSNLSEDISNFILKL</sequence>
<feature type="compositionally biased region" description="Basic and acidic residues" evidence="1">
    <location>
        <begin position="462"/>
        <end position="484"/>
    </location>
</feature>
<keyword evidence="2" id="KW-0812">Transmembrane</keyword>
<feature type="compositionally biased region" description="Acidic residues" evidence="1">
    <location>
        <begin position="485"/>
        <end position="499"/>
    </location>
</feature>
<dbReference type="EMBL" id="LR865383">
    <property type="protein sequence ID" value="CAD2087259.1"/>
    <property type="molecule type" value="Genomic_DNA"/>
</dbReference>
<evidence type="ECO:0000313" key="4">
    <source>
        <dbReference type="Proteomes" id="UP000515550"/>
    </source>
</evidence>
<dbReference type="VEuPathDB" id="PlasmoDB:PVBDA_0501990"/>
<evidence type="ECO:0000256" key="1">
    <source>
        <dbReference type="SAM" id="MobiDB-lite"/>
    </source>
</evidence>
<feature type="compositionally biased region" description="Basic and acidic residues" evidence="1">
    <location>
        <begin position="130"/>
        <end position="155"/>
    </location>
</feature>
<feature type="compositionally biased region" description="Acidic residues" evidence="1">
    <location>
        <begin position="520"/>
        <end position="544"/>
    </location>
</feature>